<dbReference type="Proteomes" id="UP000016931">
    <property type="component" value="Unassembled WGS sequence"/>
</dbReference>
<evidence type="ECO:0008006" key="4">
    <source>
        <dbReference type="Google" id="ProtNLM"/>
    </source>
</evidence>
<accession>M3CYT0</accession>
<protein>
    <recommendedName>
        <fullName evidence="4">Ubiquitin-like domain-containing protein</fullName>
    </recommendedName>
</protein>
<proteinExistence type="predicted"/>
<name>M3CYT0_SPHMS</name>
<feature type="region of interest" description="Disordered" evidence="1">
    <location>
        <begin position="95"/>
        <end position="182"/>
    </location>
</feature>
<sequence length="182" mass="20414">MSTTAPTVVTVWVHNPGLEKLKFRCTTETMVFEIMDLIETAFEGAVKPYQQRLSLSHVLVADGIDNDEDLARSLGELGLRGDQCNFALIVRPKRGLESSGEEQVEKEEKEEDAASDGSIDPSDVEIILDRPKSGYAKPRVRPRGPQSRPHRHIRQRMEEKKRRAEEKASRGSGSDVEMAEAR</sequence>
<dbReference type="EMBL" id="KB456268">
    <property type="protein sequence ID" value="EMF09814.1"/>
    <property type="molecule type" value="Genomic_DNA"/>
</dbReference>
<dbReference type="GeneID" id="27897974"/>
<dbReference type="AlphaFoldDB" id="M3CYT0"/>
<reference evidence="2 3" key="1">
    <citation type="journal article" date="2012" name="PLoS Pathog.">
        <title>Diverse lifestyles and strategies of plant pathogenesis encoded in the genomes of eighteen Dothideomycetes fungi.</title>
        <authorList>
            <person name="Ohm R.A."/>
            <person name="Feau N."/>
            <person name="Henrissat B."/>
            <person name="Schoch C.L."/>
            <person name="Horwitz B.A."/>
            <person name="Barry K.W."/>
            <person name="Condon B.J."/>
            <person name="Copeland A.C."/>
            <person name="Dhillon B."/>
            <person name="Glaser F."/>
            <person name="Hesse C.N."/>
            <person name="Kosti I."/>
            <person name="LaButti K."/>
            <person name="Lindquist E.A."/>
            <person name="Lucas S."/>
            <person name="Salamov A.A."/>
            <person name="Bradshaw R.E."/>
            <person name="Ciuffetti L."/>
            <person name="Hamelin R.C."/>
            <person name="Kema G.H.J."/>
            <person name="Lawrence C."/>
            <person name="Scott J.A."/>
            <person name="Spatafora J.W."/>
            <person name="Turgeon B.G."/>
            <person name="de Wit P.J.G.M."/>
            <person name="Zhong S."/>
            <person name="Goodwin S.B."/>
            <person name="Grigoriev I.V."/>
        </authorList>
    </citation>
    <scope>NUCLEOTIDE SEQUENCE [LARGE SCALE GENOMIC DNA]</scope>
    <source>
        <strain evidence="2 3">SO2202</strain>
    </source>
</reference>
<evidence type="ECO:0000313" key="3">
    <source>
        <dbReference type="Proteomes" id="UP000016931"/>
    </source>
</evidence>
<dbReference type="HOGENOM" id="CLU_1482885_0_0_1"/>
<feature type="compositionally biased region" description="Basic and acidic residues" evidence="1">
    <location>
        <begin position="155"/>
        <end position="169"/>
    </location>
</feature>
<feature type="compositionally biased region" description="Acidic residues" evidence="1">
    <location>
        <begin position="99"/>
        <end position="114"/>
    </location>
</feature>
<organism evidence="2 3">
    <name type="scientific">Sphaerulina musiva (strain SO2202)</name>
    <name type="common">Poplar stem canker fungus</name>
    <name type="synonym">Septoria musiva</name>
    <dbReference type="NCBI Taxonomy" id="692275"/>
    <lineage>
        <taxon>Eukaryota</taxon>
        <taxon>Fungi</taxon>
        <taxon>Dikarya</taxon>
        <taxon>Ascomycota</taxon>
        <taxon>Pezizomycotina</taxon>
        <taxon>Dothideomycetes</taxon>
        <taxon>Dothideomycetidae</taxon>
        <taxon>Mycosphaerellales</taxon>
        <taxon>Mycosphaerellaceae</taxon>
        <taxon>Sphaerulina</taxon>
    </lineage>
</organism>
<feature type="compositionally biased region" description="Basic residues" evidence="1">
    <location>
        <begin position="138"/>
        <end position="154"/>
    </location>
</feature>
<evidence type="ECO:0000313" key="2">
    <source>
        <dbReference type="EMBL" id="EMF09814.1"/>
    </source>
</evidence>
<dbReference type="RefSeq" id="XP_016757935.1">
    <property type="nucleotide sequence ID" value="XM_016900837.1"/>
</dbReference>
<gene>
    <name evidence="2" type="ORF">SEPMUDRAFT_110254</name>
</gene>
<keyword evidence="3" id="KW-1185">Reference proteome</keyword>
<evidence type="ECO:0000256" key="1">
    <source>
        <dbReference type="SAM" id="MobiDB-lite"/>
    </source>
</evidence>